<evidence type="ECO:0000256" key="11">
    <source>
        <dbReference type="ARBA" id="ARBA00023169"/>
    </source>
</evidence>
<dbReference type="CDD" id="cd05387">
    <property type="entry name" value="BY-kinase"/>
    <property type="match status" value="1"/>
</dbReference>
<keyword evidence="6" id="KW-0547">Nucleotide-binding</keyword>
<feature type="domain" description="AAA" evidence="14">
    <location>
        <begin position="63"/>
        <end position="189"/>
    </location>
</feature>
<dbReference type="Gene3D" id="3.40.50.300">
    <property type="entry name" value="P-loop containing nucleotide triphosphate hydrolases"/>
    <property type="match status" value="1"/>
</dbReference>
<dbReference type="Proteomes" id="UP000831947">
    <property type="component" value="Chromosome"/>
</dbReference>
<evidence type="ECO:0000256" key="3">
    <source>
        <dbReference type="ARBA" id="ARBA00011903"/>
    </source>
</evidence>
<keyword evidence="5" id="KW-0808">Transferase</keyword>
<dbReference type="PANTHER" id="PTHR32309:SF13">
    <property type="entry name" value="FERRIC ENTEROBACTIN TRANSPORT PROTEIN FEPE"/>
    <property type="match status" value="1"/>
</dbReference>
<keyword evidence="11" id="KW-0270">Exopolysaccharide synthesis</keyword>
<comment type="function">
    <text evidence="12">Involved in the regulation of capsular polysaccharide biosynthesis. Autophosphorylation of CpsD attenuates its activity and reduces the level of encapsulation. May be part of a complex that directs the coordinated polymerization and export to the cell surface of the capsular polysaccharide.</text>
</comment>
<dbReference type="InterPro" id="IPR025669">
    <property type="entry name" value="AAA_dom"/>
</dbReference>
<evidence type="ECO:0000313" key="15">
    <source>
        <dbReference type="EMBL" id="UQS83288.1"/>
    </source>
</evidence>
<comment type="pathway">
    <text evidence="1">Capsule biogenesis; capsule polysaccharide biosynthesis.</text>
</comment>
<comment type="catalytic activity">
    <reaction evidence="13">
        <text>L-tyrosyl-[protein] + ATP = O-phospho-L-tyrosyl-[protein] + ADP + H(+)</text>
        <dbReference type="Rhea" id="RHEA:10596"/>
        <dbReference type="Rhea" id="RHEA-COMP:10136"/>
        <dbReference type="Rhea" id="RHEA-COMP:20101"/>
        <dbReference type="ChEBI" id="CHEBI:15378"/>
        <dbReference type="ChEBI" id="CHEBI:30616"/>
        <dbReference type="ChEBI" id="CHEBI:46858"/>
        <dbReference type="ChEBI" id="CHEBI:61978"/>
        <dbReference type="ChEBI" id="CHEBI:456216"/>
        <dbReference type="EC" id="2.7.10.2"/>
    </reaction>
</comment>
<dbReference type="EC" id="2.7.10.2" evidence="3"/>
<keyword evidence="10" id="KW-0829">Tyrosine-protein kinase</keyword>
<dbReference type="EMBL" id="CP093365">
    <property type="protein sequence ID" value="UQS83288.1"/>
    <property type="molecule type" value="Genomic_DNA"/>
</dbReference>
<name>A0ABY4PC96_9LACO</name>
<proteinExistence type="inferred from homology"/>
<evidence type="ECO:0000256" key="12">
    <source>
        <dbReference type="ARBA" id="ARBA00024964"/>
    </source>
</evidence>
<evidence type="ECO:0000256" key="8">
    <source>
        <dbReference type="ARBA" id="ARBA00022840"/>
    </source>
</evidence>
<dbReference type="GO" id="GO:0016301">
    <property type="term" value="F:kinase activity"/>
    <property type="evidence" value="ECO:0007669"/>
    <property type="project" value="UniProtKB-KW"/>
</dbReference>
<dbReference type="PANTHER" id="PTHR32309">
    <property type="entry name" value="TYROSINE-PROTEIN KINASE"/>
    <property type="match status" value="1"/>
</dbReference>
<evidence type="ECO:0000256" key="5">
    <source>
        <dbReference type="ARBA" id="ARBA00022679"/>
    </source>
</evidence>
<evidence type="ECO:0000256" key="6">
    <source>
        <dbReference type="ARBA" id="ARBA00022741"/>
    </source>
</evidence>
<evidence type="ECO:0000256" key="10">
    <source>
        <dbReference type="ARBA" id="ARBA00023137"/>
    </source>
</evidence>
<keyword evidence="7 15" id="KW-0418">Kinase</keyword>
<gene>
    <name evidence="15" type="ORF">MOO47_05790</name>
</gene>
<dbReference type="Pfam" id="PF13614">
    <property type="entry name" value="AAA_31"/>
    <property type="match status" value="1"/>
</dbReference>
<evidence type="ECO:0000256" key="4">
    <source>
        <dbReference type="ARBA" id="ARBA00019200"/>
    </source>
</evidence>
<evidence type="ECO:0000259" key="14">
    <source>
        <dbReference type="Pfam" id="PF13614"/>
    </source>
</evidence>
<evidence type="ECO:0000256" key="1">
    <source>
        <dbReference type="ARBA" id="ARBA00005132"/>
    </source>
</evidence>
<sequence length="238" mass="26271">MFNRKKNKTKFATRPQPVSLISLLDSRSNITEQYRTIRTNVQFASSSDHPIKSIVVTSAGPSEGKSTTAANLAVVFAKSGQKVLLVDADMRKPTVWRSFKLNNEQGLSTLLVSANDVTQAIQKTVIEELDILTSGPKPPNPSELLGSKRKDEVLLQLNYLYDIIIMDMPPVVTVTDAQIMASKADGTILVTRENMSDKTDLIKAKELLDIAHARILGVVYNCVANTKERNDYYGAFAK</sequence>
<keyword evidence="8" id="KW-0067">ATP-binding</keyword>
<accession>A0ABY4PC96</accession>
<evidence type="ECO:0000256" key="13">
    <source>
        <dbReference type="ARBA" id="ARBA00051245"/>
    </source>
</evidence>
<dbReference type="NCBIfam" id="TIGR01007">
    <property type="entry name" value="eps_fam"/>
    <property type="match status" value="1"/>
</dbReference>
<organism evidence="15 16">
    <name type="scientific">Bombilactobacillus thymidiniphilus</name>
    <dbReference type="NCBI Taxonomy" id="2923363"/>
    <lineage>
        <taxon>Bacteria</taxon>
        <taxon>Bacillati</taxon>
        <taxon>Bacillota</taxon>
        <taxon>Bacilli</taxon>
        <taxon>Lactobacillales</taxon>
        <taxon>Lactobacillaceae</taxon>
        <taxon>Bombilactobacillus</taxon>
    </lineage>
</organism>
<dbReference type="RefSeq" id="WP_249512514.1">
    <property type="nucleotide sequence ID" value="NZ_CP093365.1"/>
</dbReference>
<comment type="similarity">
    <text evidence="2">Belongs to the CpsD/CapB family.</text>
</comment>
<protein>
    <recommendedName>
        <fullName evidence="4">Tyrosine-protein kinase CpsD</fullName>
        <ecNumber evidence="3">2.7.10.2</ecNumber>
    </recommendedName>
</protein>
<dbReference type="SUPFAM" id="SSF52540">
    <property type="entry name" value="P-loop containing nucleoside triphosphate hydrolases"/>
    <property type="match status" value="1"/>
</dbReference>
<evidence type="ECO:0000256" key="2">
    <source>
        <dbReference type="ARBA" id="ARBA00007316"/>
    </source>
</evidence>
<evidence type="ECO:0000256" key="9">
    <source>
        <dbReference type="ARBA" id="ARBA00022903"/>
    </source>
</evidence>
<keyword evidence="9" id="KW-0972">Capsule biogenesis/degradation</keyword>
<dbReference type="InterPro" id="IPR027417">
    <property type="entry name" value="P-loop_NTPase"/>
</dbReference>
<evidence type="ECO:0000256" key="7">
    <source>
        <dbReference type="ARBA" id="ARBA00022777"/>
    </source>
</evidence>
<dbReference type="InterPro" id="IPR050445">
    <property type="entry name" value="Bact_polysacc_biosynth/exp"/>
</dbReference>
<reference evidence="15 16" key="1">
    <citation type="journal article" date="2022" name="Int. J. Syst. Evol. Microbiol.">
        <title>Apilactobacillus apisilvae sp. nov., Nicolia spurrieriana gen. nov. sp. nov., Bombilactobacillus folatiphilus sp. nov. and Bombilactobacillus thymidiniphilus sp. nov., four new lactic acid bacterial isolates from stingless bees Tetragonula carbonaria and Austroplebeia australis.</title>
        <authorList>
            <person name="Oliphant S.A."/>
            <person name="Watson-Haigh N.S."/>
            <person name="Sumby K.M."/>
            <person name="Gardner J."/>
            <person name="Groom S."/>
            <person name="Jiranek V."/>
        </authorList>
    </citation>
    <scope>NUCLEOTIDE SEQUENCE [LARGE SCALE GENOMIC DNA]</scope>
    <source>
        <strain evidence="15 16">SG4_A1</strain>
    </source>
</reference>
<keyword evidence="16" id="KW-1185">Reference proteome</keyword>
<evidence type="ECO:0000313" key="16">
    <source>
        <dbReference type="Proteomes" id="UP000831947"/>
    </source>
</evidence>
<dbReference type="InterPro" id="IPR005702">
    <property type="entry name" value="Wzc-like_C"/>
</dbReference>